<evidence type="ECO:0000256" key="29">
    <source>
        <dbReference type="ARBA" id="ARBA00047961"/>
    </source>
</evidence>
<dbReference type="Gene3D" id="3.40.47.10">
    <property type="match status" value="1"/>
</dbReference>
<evidence type="ECO:0000256" key="19">
    <source>
        <dbReference type="ARBA" id="ARBA00047300"/>
    </source>
</evidence>
<feature type="active site" description="Proton acceptor; for dehydratase activity" evidence="49">
    <location>
        <position position="882"/>
    </location>
</feature>
<dbReference type="InterPro" id="IPR042104">
    <property type="entry name" value="PKS_dehydratase_sf"/>
</dbReference>
<evidence type="ECO:0000256" key="13">
    <source>
        <dbReference type="ARBA" id="ARBA00023394"/>
    </source>
</evidence>
<evidence type="ECO:0000313" key="53">
    <source>
        <dbReference type="Proteomes" id="UP001497644"/>
    </source>
</evidence>
<dbReference type="GO" id="GO:0006633">
    <property type="term" value="P:fatty acid biosynthetic process"/>
    <property type="evidence" value="ECO:0007669"/>
    <property type="project" value="InterPro"/>
</dbReference>
<dbReference type="PANTHER" id="PTHR43775:SF23">
    <property type="entry name" value="FATTY ACID SYNTHASE 3"/>
    <property type="match status" value="1"/>
</dbReference>
<evidence type="ECO:0000256" key="44">
    <source>
        <dbReference type="ARBA" id="ARBA00049414"/>
    </source>
</evidence>
<dbReference type="PROSITE" id="PS00606">
    <property type="entry name" value="KS3_1"/>
    <property type="match status" value="1"/>
</dbReference>
<evidence type="ECO:0000256" key="22">
    <source>
        <dbReference type="ARBA" id="ARBA00047440"/>
    </source>
</evidence>
<dbReference type="SMART" id="SM00829">
    <property type="entry name" value="PKS_ER"/>
    <property type="match status" value="1"/>
</dbReference>
<evidence type="ECO:0000256" key="10">
    <source>
        <dbReference type="ARBA" id="ARBA00023351"/>
    </source>
</evidence>
<dbReference type="InterPro" id="IPR020806">
    <property type="entry name" value="PKS_PP-bd"/>
</dbReference>
<comment type="catalytic activity">
    <reaction evidence="27">
        <text>(2E)-hexenoyl-[ACP] + NADPH + H(+) = hexanoyl-[ACP] + NADP(+)</text>
        <dbReference type="Rhea" id="RHEA:41832"/>
        <dbReference type="Rhea" id="RHEA-COMP:9631"/>
        <dbReference type="Rhea" id="RHEA-COMP:9632"/>
        <dbReference type="ChEBI" id="CHEBI:15378"/>
        <dbReference type="ChEBI" id="CHEBI:57783"/>
        <dbReference type="ChEBI" id="CHEBI:58349"/>
        <dbReference type="ChEBI" id="CHEBI:78458"/>
        <dbReference type="ChEBI" id="CHEBI:78459"/>
    </reaction>
    <physiologicalReaction direction="left-to-right" evidence="27">
        <dbReference type="Rhea" id="RHEA:41833"/>
    </physiologicalReaction>
</comment>
<evidence type="ECO:0000256" key="18">
    <source>
        <dbReference type="ARBA" id="ARBA00023442"/>
    </source>
</evidence>
<dbReference type="InterPro" id="IPR036291">
    <property type="entry name" value="NAD(P)-bd_dom_sf"/>
</dbReference>
<evidence type="ECO:0000259" key="51">
    <source>
        <dbReference type="PROSITE" id="PS52019"/>
    </source>
</evidence>
<comment type="catalytic activity">
    <reaction evidence="17">
        <text>(3R)-hydroxybutanoyl-[ACP] = (2E)-butenoyl-[ACP] + H2O</text>
        <dbReference type="Rhea" id="RHEA:41808"/>
        <dbReference type="Rhea" id="RHEA-COMP:9626"/>
        <dbReference type="Rhea" id="RHEA-COMP:9627"/>
        <dbReference type="ChEBI" id="CHEBI:15377"/>
        <dbReference type="ChEBI" id="CHEBI:78451"/>
        <dbReference type="ChEBI" id="CHEBI:78453"/>
    </reaction>
    <physiologicalReaction direction="left-to-right" evidence="17">
        <dbReference type="Rhea" id="RHEA:41809"/>
    </physiologicalReaction>
</comment>
<dbReference type="Gene3D" id="3.40.50.1820">
    <property type="entry name" value="alpha/beta hydrolase"/>
    <property type="match status" value="1"/>
</dbReference>
<evidence type="ECO:0000256" key="32">
    <source>
        <dbReference type="ARBA" id="ARBA00048289"/>
    </source>
</evidence>
<evidence type="ECO:0000256" key="37">
    <source>
        <dbReference type="ARBA" id="ARBA00048691"/>
    </source>
</evidence>
<dbReference type="SUPFAM" id="SSF53474">
    <property type="entry name" value="alpha/beta-Hydrolases"/>
    <property type="match status" value="1"/>
</dbReference>
<dbReference type="Pfam" id="PF00109">
    <property type="entry name" value="ketoacyl-synt"/>
    <property type="match status" value="1"/>
</dbReference>
<dbReference type="InterPro" id="IPR057326">
    <property type="entry name" value="KR_dom"/>
</dbReference>
<evidence type="ECO:0000256" key="21">
    <source>
        <dbReference type="ARBA" id="ARBA00047400"/>
    </source>
</evidence>
<evidence type="ECO:0000256" key="17">
    <source>
        <dbReference type="ARBA" id="ARBA00023402"/>
    </source>
</evidence>
<proteinExistence type="predicted"/>
<dbReference type="InterPro" id="IPR011032">
    <property type="entry name" value="GroES-like_sf"/>
</dbReference>
<protein>
    <submittedName>
        <fullName evidence="52">Uncharacterized protein</fullName>
    </submittedName>
</protein>
<evidence type="ECO:0000256" key="30">
    <source>
        <dbReference type="ARBA" id="ARBA00048051"/>
    </source>
</evidence>
<dbReference type="CDD" id="cd08954">
    <property type="entry name" value="KR_1_FAS_SDR_x"/>
    <property type="match status" value="1"/>
</dbReference>
<evidence type="ECO:0000256" key="12">
    <source>
        <dbReference type="ARBA" id="ARBA00023388"/>
    </source>
</evidence>
<comment type="catalytic activity">
    <reaction evidence="47">
        <text>(2E)-decenoyl-[ACP] + NADPH + H(+) = decanoyl-[ACP] + NADP(+)</text>
        <dbReference type="Rhea" id="RHEA:41864"/>
        <dbReference type="Rhea" id="RHEA-COMP:9639"/>
        <dbReference type="Rhea" id="RHEA-COMP:9640"/>
        <dbReference type="ChEBI" id="CHEBI:15378"/>
        <dbReference type="ChEBI" id="CHEBI:57783"/>
        <dbReference type="ChEBI" id="CHEBI:58349"/>
        <dbReference type="ChEBI" id="CHEBI:78467"/>
        <dbReference type="ChEBI" id="CHEBI:78468"/>
    </reaction>
    <physiologicalReaction direction="left-to-right" evidence="47">
        <dbReference type="Rhea" id="RHEA:41865"/>
    </physiologicalReaction>
</comment>
<dbReference type="Pfam" id="PF21149">
    <property type="entry name" value="FAS_pseudo-KR"/>
    <property type="match status" value="1"/>
</dbReference>
<dbReference type="InterPro" id="IPR016039">
    <property type="entry name" value="Thiolase-like"/>
</dbReference>
<comment type="catalytic activity">
    <reaction evidence="29">
        <text>acetyl-[ACP] + malonyl-[ACP] + H(+) = 3-oxobutanoyl-[ACP] + holo-[ACP] + CO2</text>
        <dbReference type="Rhea" id="RHEA:41800"/>
        <dbReference type="Rhea" id="RHEA-COMP:9621"/>
        <dbReference type="Rhea" id="RHEA-COMP:9623"/>
        <dbReference type="Rhea" id="RHEA-COMP:9625"/>
        <dbReference type="Rhea" id="RHEA-COMP:9685"/>
        <dbReference type="ChEBI" id="CHEBI:15378"/>
        <dbReference type="ChEBI" id="CHEBI:16526"/>
        <dbReference type="ChEBI" id="CHEBI:64479"/>
        <dbReference type="ChEBI" id="CHEBI:78446"/>
        <dbReference type="ChEBI" id="CHEBI:78449"/>
        <dbReference type="ChEBI" id="CHEBI:78450"/>
    </reaction>
    <physiologicalReaction direction="left-to-right" evidence="29">
        <dbReference type="Rhea" id="RHEA:41801"/>
    </physiologicalReaction>
</comment>
<comment type="catalytic activity">
    <reaction evidence="44">
        <text>3-oxohexadecanoyl-[ACP] + NADPH + H(+) = (3R)-hydroxyhexadecanoyl-[ACP] + NADP(+)</text>
        <dbReference type="Rhea" id="RHEA:41904"/>
        <dbReference type="Rhea" id="RHEA-COMP:9649"/>
        <dbReference type="Rhea" id="RHEA-COMP:9650"/>
        <dbReference type="ChEBI" id="CHEBI:15378"/>
        <dbReference type="ChEBI" id="CHEBI:57783"/>
        <dbReference type="ChEBI" id="CHEBI:58349"/>
        <dbReference type="ChEBI" id="CHEBI:78478"/>
        <dbReference type="ChEBI" id="CHEBI:78480"/>
    </reaction>
    <physiologicalReaction direction="left-to-right" evidence="44">
        <dbReference type="Rhea" id="RHEA:41905"/>
    </physiologicalReaction>
</comment>
<evidence type="ECO:0000256" key="49">
    <source>
        <dbReference type="PROSITE-ProRule" id="PRU01363"/>
    </source>
</evidence>
<evidence type="ECO:0000256" key="23">
    <source>
        <dbReference type="ARBA" id="ARBA00047451"/>
    </source>
</evidence>
<comment type="catalytic activity">
    <reaction evidence="15">
        <text>(3R)-hydroxyoctadecanoyl-[ACP] = (2E)-octadecenoyl-[ACP] + H2O</text>
        <dbReference type="Rhea" id="RHEA:41924"/>
        <dbReference type="Rhea" id="RHEA-COMP:9654"/>
        <dbReference type="Rhea" id="RHEA-COMP:9655"/>
        <dbReference type="ChEBI" id="CHEBI:15377"/>
        <dbReference type="ChEBI" id="CHEBI:78488"/>
        <dbReference type="ChEBI" id="CHEBI:78489"/>
    </reaction>
    <physiologicalReaction direction="left-to-right" evidence="15">
        <dbReference type="Rhea" id="RHEA:41925"/>
    </physiologicalReaction>
</comment>
<feature type="region of interest" description="C-terminal hotdog fold" evidence="49">
    <location>
        <begin position="986"/>
        <end position="1112"/>
    </location>
</feature>
<comment type="pathway">
    <text evidence="1">Lipid metabolism.</text>
</comment>
<evidence type="ECO:0000256" key="47">
    <source>
        <dbReference type="ARBA" id="ARBA00049521"/>
    </source>
</evidence>
<evidence type="ECO:0000256" key="33">
    <source>
        <dbReference type="ARBA" id="ARBA00048420"/>
    </source>
</evidence>
<evidence type="ECO:0000256" key="36">
    <source>
        <dbReference type="ARBA" id="ARBA00048650"/>
    </source>
</evidence>
<feature type="domain" description="Ketosynthase family 3 (KS3)" evidence="50">
    <location>
        <begin position="14"/>
        <end position="419"/>
    </location>
</feature>
<dbReference type="Gene3D" id="3.40.366.10">
    <property type="entry name" value="Malonyl-Coenzyme A Acyl Carrier Protein, domain 2"/>
    <property type="match status" value="1"/>
</dbReference>
<keyword evidence="8" id="KW-0511">Multifunctional enzyme</keyword>
<dbReference type="InterPro" id="IPR009081">
    <property type="entry name" value="PP-bd_ACP"/>
</dbReference>
<dbReference type="PROSITE" id="PS52004">
    <property type="entry name" value="KS3_2"/>
    <property type="match status" value="1"/>
</dbReference>
<evidence type="ECO:0000256" key="25">
    <source>
        <dbReference type="ARBA" id="ARBA00047578"/>
    </source>
</evidence>
<evidence type="ECO:0000256" key="43">
    <source>
        <dbReference type="ARBA" id="ARBA00049263"/>
    </source>
</evidence>
<evidence type="ECO:0000256" key="38">
    <source>
        <dbReference type="ARBA" id="ARBA00048704"/>
    </source>
</evidence>
<accession>A0AAV2N4D6</accession>
<comment type="catalytic activity">
    <reaction evidence="21">
        <text>a (3R)-hydroxyacyl-[ACP] + NADP(+) = a 3-oxoacyl-[ACP] + NADPH + H(+)</text>
        <dbReference type="Rhea" id="RHEA:17397"/>
        <dbReference type="Rhea" id="RHEA-COMP:9916"/>
        <dbReference type="Rhea" id="RHEA-COMP:9945"/>
        <dbReference type="ChEBI" id="CHEBI:15378"/>
        <dbReference type="ChEBI" id="CHEBI:57783"/>
        <dbReference type="ChEBI" id="CHEBI:58349"/>
        <dbReference type="ChEBI" id="CHEBI:78776"/>
        <dbReference type="ChEBI" id="CHEBI:78827"/>
        <dbReference type="EC" id="1.1.1.100"/>
    </reaction>
    <physiologicalReaction direction="right-to-left" evidence="21">
        <dbReference type="Rhea" id="RHEA:17399"/>
    </physiologicalReaction>
</comment>
<feature type="region of interest" description="N-terminal hotdog fold" evidence="49">
    <location>
        <begin position="850"/>
        <end position="971"/>
    </location>
</feature>
<keyword evidence="4" id="KW-0808">Transferase</keyword>
<organism evidence="52 53">
    <name type="scientific">Lasius platythorax</name>
    <dbReference type="NCBI Taxonomy" id="488582"/>
    <lineage>
        <taxon>Eukaryota</taxon>
        <taxon>Metazoa</taxon>
        <taxon>Ecdysozoa</taxon>
        <taxon>Arthropoda</taxon>
        <taxon>Hexapoda</taxon>
        <taxon>Insecta</taxon>
        <taxon>Pterygota</taxon>
        <taxon>Neoptera</taxon>
        <taxon>Endopterygota</taxon>
        <taxon>Hymenoptera</taxon>
        <taxon>Apocrita</taxon>
        <taxon>Aculeata</taxon>
        <taxon>Formicoidea</taxon>
        <taxon>Formicidae</taxon>
        <taxon>Formicinae</taxon>
        <taxon>Lasius</taxon>
        <taxon>Lasius</taxon>
    </lineage>
</organism>
<dbReference type="InterPro" id="IPR013968">
    <property type="entry name" value="PKS_KR"/>
</dbReference>
<evidence type="ECO:0000256" key="7">
    <source>
        <dbReference type="ARBA" id="ARBA00022990"/>
    </source>
</evidence>
<evidence type="ECO:0000259" key="50">
    <source>
        <dbReference type="PROSITE" id="PS52004"/>
    </source>
</evidence>
<dbReference type="GO" id="GO:0004316">
    <property type="term" value="F:3-oxoacyl-[acyl-carrier-protein] reductase (NADPH) activity"/>
    <property type="evidence" value="ECO:0007669"/>
    <property type="project" value="UniProtKB-EC"/>
</dbReference>
<gene>
    <name evidence="52" type="ORF">LPLAT_LOCUS908</name>
</gene>
<dbReference type="InterPro" id="IPR014030">
    <property type="entry name" value="Ketoacyl_synth_N"/>
</dbReference>
<evidence type="ECO:0000256" key="28">
    <source>
        <dbReference type="ARBA" id="ARBA00047953"/>
    </source>
</evidence>
<comment type="catalytic activity">
    <reaction evidence="38">
        <text>hexadecanoyl-[ACP] + H2O = hexadecanoate + holo-[ACP] + H(+)</text>
        <dbReference type="Rhea" id="RHEA:41932"/>
        <dbReference type="Rhea" id="RHEA-COMP:9652"/>
        <dbReference type="Rhea" id="RHEA-COMP:9685"/>
        <dbReference type="ChEBI" id="CHEBI:7896"/>
        <dbReference type="ChEBI" id="CHEBI:15377"/>
        <dbReference type="ChEBI" id="CHEBI:15378"/>
        <dbReference type="ChEBI" id="CHEBI:64479"/>
        <dbReference type="ChEBI" id="CHEBI:78483"/>
        <dbReference type="EC" id="3.1.2.14"/>
    </reaction>
    <physiologicalReaction direction="left-to-right" evidence="38">
        <dbReference type="Rhea" id="RHEA:41933"/>
    </physiologicalReaction>
</comment>
<comment type="catalytic activity">
    <reaction evidence="35">
        <text>3-oxohexanoyl-[ACP] + NADPH + H(+) = (3R)-hydroxyhexanoyl-[ACP] + NADP(+)</text>
        <dbReference type="Rhea" id="RHEA:41824"/>
        <dbReference type="Rhea" id="RHEA-COMP:9629"/>
        <dbReference type="Rhea" id="RHEA-COMP:9630"/>
        <dbReference type="ChEBI" id="CHEBI:15378"/>
        <dbReference type="ChEBI" id="CHEBI:57783"/>
        <dbReference type="ChEBI" id="CHEBI:58349"/>
        <dbReference type="ChEBI" id="CHEBI:78456"/>
        <dbReference type="ChEBI" id="CHEBI:78457"/>
    </reaction>
    <physiologicalReaction direction="left-to-right" evidence="35">
        <dbReference type="Rhea" id="RHEA:41825"/>
    </physiologicalReaction>
</comment>
<comment type="catalytic activity">
    <reaction evidence="9">
        <text>(3R)-hydroxyoctanoyl-[ACP] = (2E)-octenoyl-[ACP] + H2O</text>
        <dbReference type="Rhea" id="RHEA:41844"/>
        <dbReference type="Rhea" id="RHEA-COMP:9634"/>
        <dbReference type="Rhea" id="RHEA-COMP:9635"/>
        <dbReference type="ChEBI" id="CHEBI:15377"/>
        <dbReference type="ChEBI" id="CHEBI:78461"/>
        <dbReference type="ChEBI" id="CHEBI:78462"/>
    </reaction>
    <physiologicalReaction direction="left-to-right" evidence="9">
        <dbReference type="Rhea" id="RHEA:41845"/>
    </physiologicalReaction>
</comment>
<evidence type="ECO:0000256" key="9">
    <source>
        <dbReference type="ARBA" id="ARBA00023332"/>
    </source>
</evidence>
<dbReference type="GO" id="GO:0031177">
    <property type="term" value="F:phosphopantetheine binding"/>
    <property type="evidence" value="ECO:0007669"/>
    <property type="project" value="InterPro"/>
</dbReference>
<evidence type="ECO:0000256" key="24">
    <source>
        <dbReference type="ARBA" id="ARBA00047500"/>
    </source>
</evidence>
<keyword evidence="6" id="KW-0663">Pyridoxal phosphate</keyword>
<comment type="catalytic activity">
    <reaction evidence="30">
        <text>hexadecanoyl-[ACP] + malonyl-[ACP] + H(+) = 3-oxooctadecanoyl-[ACP] + holo-[ACP] + CO2</text>
        <dbReference type="Rhea" id="RHEA:41916"/>
        <dbReference type="Rhea" id="RHEA-COMP:9623"/>
        <dbReference type="Rhea" id="RHEA-COMP:9652"/>
        <dbReference type="Rhea" id="RHEA-COMP:9653"/>
        <dbReference type="Rhea" id="RHEA-COMP:9685"/>
        <dbReference type="ChEBI" id="CHEBI:15378"/>
        <dbReference type="ChEBI" id="CHEBI:16526"/>
        <dbReference type="ChEBI" id="CHEBI:64479"/>
        <dbReference type="ChEBI" id="CHEBI:78449"/>
        <dbReference type="ChEBI" id="CHEBI:78483"/>
        <dbReference type="ChEBI" id="CHEBI:78487"/>
    </reaction>
    <physiologicalReaction direction="left-to-right" evidence="30">
        <dbReference type="Rhea" id="RHEA:41917"/>
    </physiologicalReaction>
</comment>
<comment type="catalytic activity">
    <reaction evidence="39">
        <text>3-oxotetradecanoyl-[ACP] + NADPH + H(+) = (3R)-hydroxytetradecanoyl-[ACP] + NADP(+)</text>
        <dbReference type="Rhea" id="RHEA:41888"/>
        <dbReference type="Rhea" id="RHEA-COMP:9645"/>
        <dbReference type="Rhea" id="RHEA-COMP:9646"/>
        <dbReference type="ChEBI" id="CHEBI:15378"/>
        <dbReference type="ChEBI" id="CHEBI:57783"/>
        <dbReference type="ChEBI" id="CHEBI:58349"/>
        <dbReference type="ChEBI" id="CHEBI:78473"/>
        <dbReference type="ChEBI" id="CHEBI:78474"/>
    </reaction>
    <physiologicalReaction direction="left-to-right" evidence="39">
        <dbReference type="Rhea" id="RHEA:41889"/>
    </physiologicalReaction>
</comment>
<comment type="catalytic activity">
    <reaction evidence="31">
        <text>(2E)-dodecenoyl-[ACP] + NADPH + H(+) = dodecanoyl-[ACP] + NADP(+)</text>
        <dbReference type="Rhea" id="RHEA:41880"/>
        <dbReference type="Rhea" id="RHEA-COMP:9643"/>
        <dbReference type="Rhea" id="RHEA-COMP:9644"/>
        <dbReference type="ChEBI" id="CHEBI:15378"/>
        <dbReference type="ChEBI" id="CHEBI:57783"/>
        <dbReference type="ChEBI" id="CHEBI:58349"/>
        <dbReference type="ChEBI" id="CHEBI:65264"/>
        <dbReference type="ChEBI" id="CHEBI:78472"/>
    </reaction>
    <physiologicalReaction direction="left-to-right" evidence="31">
        <dbReference type="Rhea" id="RHEA:41881"/>
    </physiologicalReaction>
</comment>
<dbReference type="InterPro" id="IPR014031">
    <property type="entry name" value="Ketoacyl_synth_C"/>
</dbReference>
<comment type="function">
    <text evidence="18">Fatty acid synthetase is a multifunctional enzyme that catalyzes the de novo biosynthesis of long-chain saturated fatty acids starting from acetyl-CoA and malonyl-CoA in the presence of NADPH. This multifunctional protein contains 7 catalytic activities and a site for the binding of the prosthetic group 4'-phosphopantetheine of the acyl carrier protein ([ACP]) domain.</text>
</comment>
<evidence type="ECO:0000256" key="42">
    <source>
        <dbReference type="ARBA" id="ARBA00049171"/>
    </source>
</evidence>
<dbReference type="InterPro" id="IPR020843">
    <property type="entry name" value="ER"/>
</dbReference>
<dbReference type="SUPFAM" id="SSF52151">
    <property type="entry name" value="FabD/lysophospholipase-like"/>
    <property type="match status" value="1"/>
</dbReference>
<evidence type="ECO:0000256" key="5">
    <source>
        <dbReference type="ARBA" id="ARBA00022799"/>
    </source>
</evidence>
<comment type="catalytic activity">
    <reaction evidence="32">
        <text>tetradecanoyl-[ACP] + H2O = tetradecanoate + holo-[ACP] + H(+)</text>
        <dbReference type="Rhea" id="RHEA:30123"/>
        <dbReference type="Rhea" id="RHEA-COMP:9648"/>
        <dbReference type="Rhea" id="RHEA-COMP:9685"/>
        <dbReference type="ChEBI" id="CHEBI:15377"/>
        <dbReference type="ChEBI" id="CHEBI:15378"/>
        <dbReference type="ChEBI" id="CHEBI:30807"/>
        <dbReference type="ChEBI" id="CHEBI:64479"/>
        <dbReference type="ChEBI" id="CHEBI:78477"/>
        <dbReference type="EC" id="3.1.2.14"/>
    </reaction>
    <physiologicalReaction direction="left-to-right" evidence="32">
        <dbReference type="Rhea" id="RHEA:30124"/>
    </physiologicalReaction>
</comment>
<dbReference type="InterPro" id="IPR049391">
    <property type="entry name" value="FAS_pseudo-KR"/>
</dbReference>
<reference evidence="52 53" key="1">
    <citation type="submission" date="2024-04" db="EMBL/GenBank/DDBJ databases">
        <authorList>
            <consortium name="Molecular Ecology Group"/>
        </authorList>
    </citation>
    <scope>NUCLEOTIDE SEQUENCE [LARGE SCALE GENOMIC DNA]</scope>
</reference>
<comment type="catalytic activity">
    <reaction evidence="16">
        <text>(3R)-hydroxyhexadecanoyl-[ACP] = (2E)-hexadecenoyl-[ACP] + H2O</text>
        <dbReference type="Rhea" id="RHEA:41908"/>
        <dbReference type="Rhea" id="RHEA-COMP:9650"/>
        <dbReference type="Rhea" id="RHEA-COMP:9651"/>
        <dbReference type="ChEBI" id="CHEBI:15377"/>
        <dbReference type="ChEBI" id="CHEBI:78480"/>
        <dbReference type="ChEBI" id="CHEBI:78481"/>
    </reaction>
    <physiologicalReaction direction="left-to-right" evidence="16">
        <dbReference type="Rhea" id="RHEA:41909"/>
    </physiologicalReaction>
</comment>
<comment type="catalytic activity">
    <reaction evidence="28">
        <text>3-oxobutanoyl-[ACP] + NADPH + H(+) = (3R)-hydroxybutanoyl-[ACP] + NADP(+)</text>
        <dbReference type="Rhea" id="RHEA:41804"/>
        <dbReference type="Rhea" id="RHEA-COMP:9625"/>
        <dbReference type="Rhea" id="RHEA-COMP:9626"/>
        <dbReference type="ChEBI" id="CHEBI:15378"/>
        <dbReference type="ChEBI" id="CHEBI:57783"/>
        <dbReference type="ChEBI" id="CHEBI:58349"/>
        <dbReference type="ChEBI" id="CHEBI:78450"/>
        <dbReference type="ChEBI" id="CHEBI:78451"/>
    </reaction>
    <physiologicalReaction direction="left-to-right" evidence="28">
        <dbReference type="Rhea" id="RHEA:41805"/>
    </physiologicalReaction>
</comment>
<dbReference type="InterPro" id="IPR020841">
    <property type="entry name" value="PKS_Beta-ketoAc_synthase_dom"/>
</dbReference>
<evidence type="ECO:0000256" key="26">
    <source>
        <dbReference type="ARBA" id="ARBA00047810"/>
    </source>
</evidence>
<dbReference type="SUPFAM" id="SSF53901">
    <property type="entry name" value="Thiolase-like"/>
    <property type="match status" value="1"/>
</dbReference>
<comment type="catalytic activity">
    <reaction evidence="48">
        <text>octanoyl-[ACP] + malonyl-[ACP] + H(+) = 3-oxodecanoyl-[ACP] + holo-[ACP] + CO2</text>
        <dbReference type="Rhea" id="RHEA:41852"/>
        <dbReference type="Rhea" id="RHEA-COMP:9623"/>
        <dbReference type="Rhea" id="RHEA-COMP:9636"/>
        <dbReference type="Rhea" id="RHEA-COMP:9637"/>
        <dbReference type="Rhea" id="RHEA-COMP:9685"/>
        <dbReference type="ChEBI" id="CHEBI:15378"/>
        <dbReference type="ChEBI" id="CHEBI:16526"/>
        <dbReference type="ChEBI" id="CHEBI:64479"/>
        <dbReference type="ChEBI" id="CHEBI:78449"/>
        <dbReference type="ChEBI" id="CHEBI:78463"/>
        <dbReference type="ChEBI" id="CHEBI:78464"/>
    </reaction>
    <physiologicalReaction direction="left-to-right" evidence="48">
        <dbReference type="Rhea" id="RHEA:41853"/>
    </physiologicalReaction>
</comment>
<dbReference type="Pfam" id="PF08659">
    <property type="entry name" value="KR"/>
    <property type="match status" value="1"/>
</dbReference>
<dbReference type="GO" id="GO:0004312">
    <property type="term" value="F:fatty acid synthase activity"/>
    <property type="evidence" value="ECO:0007669"/>
    <property type="project" value="TreeGrafter"/>
</dbReference>
<keyword evidence="7" id="KW-0007">Acetylation</keyword>
<dbReference type="Pfam" id="PF00975">
    <property type="entry name" value="Thioesterase"/>
    <property type="match status" value="1"/>
</dbReference>
<evidence type="ECO:0000256" key="11">
    <source>
        <dbReference type="ARBA" id="ARBA00023373"/>
    </source>
</evidence>
<comment type="catalytic activity">
    <reaction evidence="22">
        <text>3-oxodecanoyl-[ACP] + NADPH + H(+) = (3R)-hydroxydecanoyl-[ACP] + NADP(+)</text>
        <dbReference type="Rhea" id="RHEA:41856"/>
        <dbReference type="Rhea" id="RHEA-COMP:9637"/>
        <dbReference type="Rhea" id="RHEA-COMP:9638"/>
        <dbReference type="ChEBI" id="CHEBI:15378"/>
        <dbReference type="ChEBI" id="CHEBI:57783"/>
        <dbReference type="ChEBI" id="CHEBI:58349"/>
        <dbReference type="ChEBI" id="CHEBI:78464"/>
        <dbReference type="ChEBI" id="CHEBI:78466"/>
    </reaction>
    <physiologicalReaction direction="left-to-right" evidence="22">
        <dbReference type="Rhea" id="RHEA:41857"/>
    </physiologicalReaction>
</comment>
<keyword evidence="53" id="KW-1185">Reference proteome</keyword>
<dbReference type="InterPro" id="IPR049900">
    <property type="entry name" value="PKS_mFAS_DH"/>
</dbReference>
<dbReference type="PROSITE" id="PS52019">
    <property type="entry name" value="PKS_MFAS_DH"/>
    <property type="match status" value="1"/>
</dbReference>
<dbReference type="InterPro" id="IPR001227">
    <property type="entry name" value="Ac_transferase_dom_sf"/>
</dbReference>
<dbReference type="Pfam" id="PF00698">
    <property type="entry name" value="Acyl_transf_1"/>
    <property type="match status" value="1"/>
</dbReference>
<dbReference type="SUPFAM" id="SSF51735">
    <property type="entry name" value="NAD(P)-binding Rossmann-fold domains"/>
    <property type="match status" value="2"/>
</dbReference>
<evidence type="ECO:0000256" key="20">
    <source>
        <dbReference type="ARBA" id="ARBA00047394"/>
    </source>
</evidence>
<dbReference type="CDD" id="cd00833">
    <property type="entry name" value="PKS"/>
    <property type="match status" value="1"/>
</dbReference>
<dbReference type="FunFam" id="3.40.50.720:FF:000209">
    <property type="entry name" value="Polyketide synthase Pks12"/>
    <property type="match status" value="1"/>
</dbReference>
<comment type="catalytic activity">
    <reaction evidence="10">
        <text>(3R)-hydroxydodecanoyl-[ACP] = (2E)-dodecenoyl-[ACP] + H2O</text>
        <dbReference type="Rhea" id="RHEA:41876"/>
        <dbReference type="Rhea" id="RHEA-COMP:9642"/>
        <dbReference type="Rhea" id="RHEA-COMP:9643"/>
        <dbReference type="ChEBI" id="CHEBI:15377"/>
        <dbReference type="ChEBI" id="CHEBI:78470"/>
        <dbReference type="ChEBI" id="CHEBI:78472"/>
    </reaction>
    <physiologicalReaction direction="left-to-right" evidence="10">
        <dbReference type="Rhea" id="RHEA:41877"/>
    </physiologicalReaction>
</comment>
<comment type="catalytic activity">
    <reaction evidence="24">
        <text>(2E)-butenoyl-[ACP] + NADPH + H(+) = butanoyl-[ACP] + NADP(+)</text>
        <dbReference type="Rhea" id="RHEA:41812"/>
        <dbReference type="Rhea" id="RHEA-COMP:9627"/>
        <dbReference type="Rhea" id="RHEA-COMP:9628"/>
        <dbReference type="ChEBI" id="CHEBI:15378"/>
        <dbReference type="ChEBI" id="CHEBI:57783"/>
        <dbReference type="ChEBI" id="CHEBI:58349"/>
        <dbReference type="ChEBI" id="CHEBI:78453"/>
        <dbReference type="ChEBI" id="CHEBI:78454"/>
    </reaction>
    <physiologicalReaction direction="left-to-right" evidence="24">
        <dbReference type="Rhea" id="RHEA:41813"/>
    </physiologicalReaction>
</comment>
<evidence type="ECO:0000256" key="4">
    <source>
        <dbReference type="ARBA" id="ARBA00022679"/>
    </source>
</evidence>
<feature type="domain" description="PKS/mFAS DH" evidence="51">
    <location>
        <begin position="850"/>
        <end position="1112"/>
    </location>
</feature>
<dbReference type="Gene3D" id="3.10.129.110">
    <property type="entry name" value="Polyketide synthase dehydratase"/>
    <property type="match status" value="1"/>
</dbReference>
<dbReference type="CDD" id="cd05195">
    <property type="entry name" value="enoyl_red"/>
    <property type="match status" value="1"/>
</dbReference>
<evidence type="ECO:0000256" key="46">
    <source>
        <dbReference type="ARBA" id="ARBA00049449"/>
    </source>
</evidence>
<dbReference type="InterPro" id="IPR029058">
    <property type="entry name" value="AB_hydrolase_fold"/>
</dbReference>
<keyword evidence="5" id="KW-0702">S-nitrosylation</keyword>
<comment type="catalytic activity">
    <reaction evidence="40">
        <text>(2E)-octadecenoyl-[ACP] + NADPH + H(+) = octadecanoyl-[ACP] + NADP(+)</text>
        <dbReference type="Rhea" id="RHEA:41928"/>
        <dbReference type="Rhea" id="RHEA-COMP:9655"/>
        <dbReference type="Rhea" id="RHEA-COMP:9656"/>
        <dbReference type="ChEBI" id="CHEBI:15378"/>
        <dbReference type="ChEBI" id="CHEBI:57783"/>
        <dbReference type="ChEBI" id="CHEBI:58349"/>
        <dbReference type="ChEBI" id="CHEBI:78489"/>
        <dbReference type="ChEBI" id="CHEBI:78495"/>
    </reaction>
    <physiologicalReaction direction="left-to-right" evidence="40">
        <dbReference type="Rhea" id="RHEA:41929"/>
    </physiologicalReaction>
</comment>
<dbReference type="SMART" id="SM00823">
    <property type="entry name" value="PKS_PP"/>
    <property type="match status" value="1"/>
</dbReference>
<evidence type="ECO:0000256" key="48">
    <source>
        <dbReference type="ARBA" id="ARBA00049533"/>
    </source>
</evidence>
<dbReference type="InterPro" id="IPR016035">
    <property type="entry name" value="Acyl_Trfase/lysoPLipase"/>
</dbReference>
<evidence type="ECO:0000256" key="34">
    <source>
        <dbReference type="ARBA" id="ARBA00048506"/>
    </source>
</evidence>
<evidence type="ECO:0000256" key="16">
    <source>
        <dbReference type="ARBA" id="ARBA00023401"/>
    </source>
</evidence>
<evidence type="ECO:0000256" key="45">
    <source>
        <dbReference type="ARBA" id="ARBA00049422"/>
    </source>
</evidence>
<comment type="catalytic activity">
    <reaction evidence="36">
        <text>a 2,3-saturated acyl-[ACP] + NADP(+) = a (2E)-enoyl-[ACP] + NADPH + H(+)</text>
        <dbReference type="Rhea" id="RHEA:22564"/>
        <dbReference type="Rhea" id="RHEA-COMP:9925"/>
        <dbReference type="Rhea" id="RHEA-COMP:9926"/>
        <dbReference type="ChEBI" id="CHEBI:15378"/>
        <dbReference type="ChEBI" id="CHEBI:57783"/>
        <dbReference type="ChEBI" id="CHEBI:58349"/>
        <dbReference type="ChEBI" id="CHEBI:78784"/>
        <dbReference type="ChEBI" id="CHEBI:78785"/>
        <dbReference type="EC" id="1.3.1.39"/>
    </reaction>
    <physiologicalReaction direction="right-to-left" evidence="36">
        <dbReference type="Rhea" id="RHEA:22566"/>
    </physiologicalReaction>
</comment>
<dbReference type="InterPro" id="IPR014043">
    <property type="entry name" value="Acyl_transferase_dom"/>
</dbReference>
<dbReference type="GO" id="GO:0016297">
    <property type="term" value="F:fatty acyl-[ACP] hydrolase activity"/>
    <property type="evidence" value="ECO:0007669"/>
    <property type="project" value="UniProtKB-EC"/>
</dbReference>
<dbReference type="SMART" id="SM00822">
    <property type="entry name" value="PKS_KR"/>
    <property type="match status" value="1"/>
</dbReference>
<comment type="catalytic activity">
    <reaction evidence="11">
        <text>(3R)-hydroxyhexanoyl-[ACP] = (2E)-hexenoyl-[ACP] + H2O</text>
        <dbReference type="Rhea" id="RHEA:41828"/>
        <dbReference type="Rhea" id="RHEA-COMP:9630"/>
        <dbReference type="Rhea" id="RHEA-COMP:9631"/>
        <dbReference type="ChEBI" id="CHEBI:15377"/>
        <dbReference type="ChEBI" id="CHEBI:78457"/>
        <dbReference type="ChEBI" id="CHEBI:78458"/>
    </reaction>
    <physiologicalReaction direction="left-to-right" evidence="11">
        <dbReference type="Rhea" id="RHEA:41829"/>
    </physiologicalReaction>
</comment>
<evidence type="ECO:0000256" key="40">
    <source>
        <dbReference type="ARBA" id="ARBA00049019"/>
    </source>
</evidence>
<evidence type="ECO:0000256" key="2">
    <source>
        <dbReference type="ARBA" id="ARBA00022450"/>
    </source>
</evidence>
<comment type="catalytic activity">
    <reaction evidence="45">
        <text>3-oxooctanoyl-[ACP] + NADPH + H(+) = (3R)-hydroxyoctanoyl-[ACP] + NADP(+)</text>
        <dbReference type="Rhea" id="RHEA:41840"/>
        <dbReference type="Rhea" id="RHEA-COMP:9633"/>
        <dbReference type="Rhea" id="RHEA-COMP:9634"/>
        <dbReference type="ChEBI" id="CHEBI:15378"/>
        <dbReference type="ChEBI" id="CHEBI:57783"/>
        <dbReference type="ChEBI" id="CHEBI:58349"/>
        <dbReference type="ChEBI" id="CHEBI:78460"/>
        <dbReference type="ChEBI" id="CHEBI:78461"/>
    </reaction>
    <physiologicalReaction direction="left-to-right" evidence="45">
        <dbReference type="Rhea" id="RHEA:41841"/>
    </physiologicalReaction>
</comment>
<dbReference type="Proteomes" id="UP001497644">
    <property type="component" value="Chromosome 1"/>
</dbReference>
<comment type="catalytic activity">
    <reaction evidence="23">
        <text>tetradecanoyl-[ACP] + malonyl-[ACP] + H(+) = 3-oxohexadecanoyl-[ACP] + holo-[ACP] + CO2</text>
        <dbReference type="Rhea" id="RHEA:41900"/>
        <dbReference type="Rhea" id="RHEA-COMP:9623"/>
        <dbReference type="Rhea" id="RHEA-COMP:9648"/>
        <dbReference type="Rhea" id="RHEA-COMP:9649"/>
        <dbReference type="Rhea" id="RHEA-COMP:9685"/>
        <dbReference type="ChEBI" id="CHEBI:15378"/>
        <dbReference type="ChEBI" id="CHEBI:16526"/>
        <dbReference type="ChEBI" id="CHEBI:64479"/>
        <dbReference type="ChEBI" id="CHEBI:78449"/>
        <dbReference type="ChEBI" id="CHEBI:78477"/>
        <dbReference type="ChEBI" id="CHEBI:78478"/>
    </reaction>
    <physiologicalReaction direction="left-to-right" evidence="23">
        <dbReference type="Rhea" id="RHEA:41901"/>
    </physiologicalReaction>
</comment>
<comment type="catalytic activity">
    <reaction evidence="14">
        <text>(3R)-hydroxytetradecanoyl-[ACP] = (2E)-tetradecenoyl-[ACP] + H2O</text>
        <dbReference type="Rhea" id="RHEA:41892"/>
        <dbReference type="Rhea" id="RHEA-COMP:9646"/>
        <dbReference type="Rhea" id="RHEA-COMP:9647"/>
        <dbReference type="ChEBI" id="CHEBI:15377"/>
        <dbReference type="ChEBI" id="CHEBI:78474"/>
        <dbReference type="ChEBI" id="CHEBI:78475"/>
    </reaction>
    <physiologicalReaction direction="left-to-right" evidence="14">
        <dbReference type="Rhea" id="RHEA:41893"/>
    </physiologicalReaction>
</comment>
<dbReference type="SMART" id="SM00825">
    <property type="entry name" value="PKS_KS"/>
    <property type="match status" value="1"/>
</dbReference>
<dbReference type="EMBL" id="OZ034824">
    <property type="protein sequence ID" value="CAL1674161.1"/>
    <property type="molecule type" value="Genomic_DNA"/>
</dbReference>
<comment type="catalytic activity">
    <reaction evidence="13">
        <text>a (3R)-hydroxyacyl-[ACP] = a (2E)-enoyl-[ACP] + H2O</text>
        <dbReference type="Rhea" id="RHEA:13097"/>
        <dbReference type="Rhea" id="RHEA-COMP:9925"/>
        <dbReference type="Rhea" id="RHEA-COMP:9945"/>
        <dbReference type="ChEBI" id="CHEBI:15377"/>
        <dbReference type="ChEBI" id="CHEBI:78784"/>
        <dbReference type="ChEBI" id="CHEBI:78827"/>
        <dbReference type="EC" id="4.2.1.59"/>
    </reaction>
    <physiologicalReaction direction="left-to-right" evidence="13">
        <dbReference type="Rhea" id="RHEA:13098"/>
    </physiologicalReaction>
</comment>
<dbReference type="GO" id="GO:0141148">
    <property type="term" value="F:enoyl-[acyl-carrier-protein] reductase (NADPH) activity"/>
    <property type="evidence" value="ECO:0007669"/>
    <property type="project" value="UniProtKB-EC"/>
</dbReference>
<evidence type="ECO:0000256" key="3">
    <source>
        <dbReference type="ARBA" id="ARBA00022553"/>
    </source>
</evidence>
<comment type="catalytic activity">
    <reaction evidence="33">
        <text>(2E)-octenoyl-[ACP] + NADPH + H(+) = octanoyl-[ACP] + NADP(+)</text>
        <dbReference type="Rhea" id="RHEA:41848"/>
        <dbReference type="Rhea" id="RHEA-COMP:9635"/>
        <dbReference type="Rhea" id="RHEA-COMP:9636"/>
        <dbReference type="ChEBI" id="CHEBI:15378"/>
        <dbReference type="ChEBI" id="CHEBI:57783"/>
        <dbReference type="ChEBI" id="CHEBI:58349"/>
        <dbReference type="ChEBI" id="CHEBI:78462"/>
        <dbReference type="ChEBI" id="CHEBI:78463"/>
    </reaction>
    <physiologicalReaction direction="left-to-right" evidence="33">
        <dbReference type="Rhea" id="RHEA:41849"/>
    </physiologicalReaction>
</comment>
<dbReference type="SMART" id="SM00827">
    <property type="entry name" value="PKS_AT"/>
    <property type="match status" value="1"/>
</dbReference>
<keyword evidence="2" id="KW-0596">Phosphopantetheine</keyword>
<evidence type="ECO:0000256" key="6">
    <source>
        <dbReference type="ARBA" id="ARBA00022898"/>
    </source>
</evidence>
<evidence type="ECO:0000256" key="41">
    <source>
        <dbReference type="ARBA" id="ARBA00049109"/>
    </source>
</evidence>
<comment type="catalytic activity">
    <reaction evidence="37">
        <text>holo-[ACP] + acetyl-CoA = acetyl-[ACP] + CoA</text>
        <dbReference type="Rhea" id="RHEA:41788"/>
        <dbReference type="Rhea" id="RHEA-COMP:9621"/>
        <dbReference type="Rhea" id="RHEA-COMP:9685"/>
        <dbReference type="ChEBI" id="CHEBI:57287"/>
        <dbReference type="ChEBI" id="CHEBI:57288"/>
        <dbReference type="ChEBI" id="CHEBI:64479"/>
        <dbReference type="ChEBI" id="CHEBI:78446"/>
        <dbReference type="EC" id="2.3.1.38"/>
    </reaction>
    <physiologicalReaction direction="left-to-right" evidence="37">
        <dbReference type="Rhea" id="RHEA:41789"/>
    </physiologicalReaction>
</comment>
<dbReference type="PANTHER" id="PTHR43775">
    <property type="entry name" value="FATTY ACID SYNTHASE"/>
    <property type="match status" value="1"/>
</dbReference>
<evidence type="ECO:0000313" key="52">
    <source>
        <dbReference type="EMBL" id="CAL1674161.1"/>
    </source>
</evidence>
<comment type="catalytic activity">
    <reaction evidence="43">
        <text>3-oxododecanoyl-[ACP] + NADPH + H(+) = (3R)-hydroxydodecanoyl-[ACP] + NADP(+)</text>
        <dbReference type="Rhea" id="RHEA:41872"/>
        <dbReference type="Rhea" id="RHEA-COMP:9641"/>
        <dbReference type="Rhea" id="RHEA-COMP:9642"/>
        <dbReference type="ChEBI" id="CHEBI:15378"/>
        <dbReference type="ChEBI" id="CHEBI:57783"/>
        <dbReference type="ChEBI" id="CHEBI:58349"/>
        <dbReference type="ChEBI" id="CHEBI:78469"/>
        <dbReference type="ChEBI" id="CHEBI:78470"/>
    </reaction>
    <physiologicalReaction direction="left-to-right" evidence="43">
        <dbReference type="Rhea" id="RHEA:41873"/>
    </physiologicalReaction>
</comment>
<dbReference type="SUPFAM" id="SSF47336">
    <property type="entry name" value="ACP-like"/>
    <property type="match status" value="1"/>
</dbReference>
<evidence type="ECO:0000256" key="15">
    <source>
        <dbReference type="ARBA" id="ARBA00023399"/>
    </source>
</evidence>
<dbReference type="InterPro" id="IPR001031">
    <property type="entry name" value="Thioesterase"/>
</dbReference>
<keyword evidence="3" id="KW-0597">Phosphoprotein</keyword>
<comment type="catalytic activity">
    <reaction evidence="20">
        <text>hexanoyl-[ACP] + malonyl-[ACP] + H(+) = 3-oxooctanoyl-[ACP] + holo-[ACP] + CO2</text>
        <dbReference type="Rhea" id="RHEA:41836"/>
        <dbReference type="Rhea" id="RHEA-COMP:9623"/>
        <dbReference type="Rhea" id="RHEA-COMP:9632"/>
        <dbReference type="Rhea" id="RHEA-COMP:9633"/>
        <dbReference type="Rhea" id="RHEA-COMP:9685"/>
        <dbReference type="ChEBI" id="CHEBI:15378"/>
        <dbReference type="ChEBI" id="CHEBI:16526"/>
        <dbReference type="ChEBI" id="CHEBI:64479"/>
        <dbReference type="ChEBI" id="CHEBI:78449"/>
        <dbReference type="ChEBI" id="CHEBI:78459"/>
        <dbReference type="ChEBI" id="CHEBI:78460"/>
    </reaction>
    <physiologicalReaction direction="left-to-right" evidence="20">
        <dbReference type="Rhea" id="RHEA:41837"/>
    </physiologicalReaction>
</comment>
<comment type="catalytic activity">
    <reaction evidence="34">
        <text>a fatty acyl-[ACP] + malonyl-[ACP] + H(+) = a 3-oxoacyl-[ACP] + holo-[ACP] + CO2</text>
        <dbReference type="Rhea" id="RHEA:22836"/>
        <dbReference type="Rhea" id="RHEA-COMP:9623"/>
        <dbReference type="Rhea" id="RHEA-COMP:9685"/>
        <dbReference type="Rhea" id="RHEA-COMP:9916"/>
        <dbReference type="Rhea" id="RHEA-COMP:14125"/>
        <dbReference type="ChEBI" id="CHEBI:15378"/>
        <dbReference type="ChEBI" id="CHEBI:16526"/>
        <dbReference type="ChEBI" id="CHEBI:64479"/>
        <dbReference type="ChEBI" id="CHEBI:78449"/>
        <dbReference type="ChEBI" id="CHEBI:78776"/>
        <dbReference type="ChEBI" id="CHEBI:138651"/>
        <dbReference type="EC" id="2.3.1.41"/>
    </reaction>
    <physiologicalReaction direction="left-to-right" evidence="34">
        <dbReference type="Rhea" id="RHEA:22837"/>
    </physiologicalReaction>
</comment>
<dbReference type="Gene3D" id="1.10.1200.10">
    <property type="entry name" value="ACP-like"/>
    <property type="match status" value="1"/>
</dbReference>
<evidence type="ECO:0000256" key="35">
    <source>
        <dbReference type="ARBA" id="ARBA00048571"/>
    </source>
</evidence>
<comment type="catalytic activity">
    <reaction evidence="19">
        <text>3-oxooctadecanoyl-[ACP] + NADPH + H(+) = (3R)-hydroxyoctadecanoyl-[ACP] + NADP(+)</text>
        <dbReference type="Rhea" id="RHEA:41920"/>
        <dbReference type="Rhea" id="RHEA-COMP:9653"/>
        <dbReference type="Rhea" id="RHEA-COMP:9654"/>
        <dbReference type="ChEBI" id="CHEBI:15378"/>
        <dbReference type="ChEBI" id="CHEBI:57783"/>
        <dbReference type="ChEBI" id="CHEBI:58349"/>
        <dbReference type="ChEBI" id="CHEBI:78487"/>
        <dbReference type="ChEBI" id="CHEBI:78488"/>
    </reaction>
    <physiologicalReaction direction="left-to-right" evidence="19">
        <dbReference type="Rhea" id="RHEA:41921"/>
    </physiologicalReaction>
</comment>
<evidence type="ECO:0000256" key="8">
    <source>
        <dbReference type="ARBA" id="ARBA00023268"/>
    </source>
</evidence>
<name>A0AAV2N4D6_9HYME</name>
<dbReference type="InterPro" id="IPR018201">
    <property type="entry name" value="Ketoacyl_synth_AS"/>
</dbReference>
<comment type="catalytic activity">
    <reaction evidence="12">
        <text>(3R)-hydroxydecanoyl-[ACP] = (2E)-decenoyl-[ACP] + H2O</text>
        <dbReference type="Rhea" id="RHEA:41860"/>
        <dbReference type="Rhea" id="RHEA-COMP:9638"/>
        <dbReference type="Rhea" id="RHEA-COMP:9639"/>
        <dbReference type="ChEBI" id="CHEBI:15377"/>
        <dbReference type="ChEBI" id="CHEBI:78466"/>
        <dbReference type="ChEBI" id="CHEBI:78467"/>
    </reaction>
    <physiologicalReaction direction="left-to-right" evidence="12">
        <dbReference type="Rhea" id="RHEA:41861"/>
    </physiologicalReaction>
</comment>
<comment type="catalytic activity">
    <reaction evidence="46">
        <text>butanoyl-[ACP] + malonyl-[ACP] + H(+) = 3-oxohexanoyl-[ACP] + holo-[ACP] + CO2</text>
        <dbReference type="Rhea" id="RHEA:41820"/>
        <dbReference type="Rhea" id="RHEA-COMP:9623"/>
        <dbReference type="Rhea" id="RHEA-COMP:9628"/>
        <dbReference type="Rhea" id="RHEA-COMP:9629"/>
        <dbReference type="Rhea" id="RHEA-COMP:9685"/>
        <dbReference type="ChEBI" id="CHEBI:15378"/>
        <dbReference type="ChEBI" id="CHEBI:16526"/>
        <dbReference type="ChEBI" id="CHEBI:64479"/>
        <dbReference type="ChEBI" id="CHEBI:78449"/>
        <dbReference type="ChEBI" id="CHEBI:78454"/>
        <dbReference type="ChEBI" id="CHEBI:78456"/>
    </reaction>
    <physiologicalReaction direction="left-to-right" evidence="46">
        <dbReference type="Rhea" id="RHEA:41821"/>
    </physiologicalReaction>
</comment>
<evidence type="ECO:0000256" key="39">
    <source>
        <dbReference type="ARBA" id="ARBA00048935"/>
    </source>
</evidence>
<comment type="catalytic activity">
    <reaction evidence="26">
        <text>(2E)-hexadecenoyl-[ACP] + NADPH + H(+) = hexadecanoyl-[ACP] + NADP(+)</text>
        <dbReference type="Rhea" id="RHEA:41912"/>
        <dbReference type="Rhea" id="RHEA-COMP:9651"/>
        <dbReference type="Rhea" id="RHEA-COMP:9652"/>
        <dbReference type="ChEBI" id="CHEBI:15378"/>
        <dbReference type="ChEBI" id="CHEBI:57783"/>
        <dbReference type="ChEBI" id="CHEBI:58349"/>
        <dbReference type="ChEBI" id="CHEBI:78481"/>
        <dbReference type="ChEBI" id="CHEBI:78483"/>
    </reaction>
    <physiologicalReaction direction="left-to-right" evidence="26">
        <dbReference type="Rhea" id="RHEA:41913"/>
    </physiologicalReaction>
</comment>
<dbReference type="SUPFAM" id="SSF50129">
    <property type="entry name" value="GroES-like"/>
    <property type="match status" value="1"/>
</dbReference>
<dbReference type="Gene3D" id="3.40.50.720">
    <property type="entry name" value="NAD(P)-binding Rossmann-like Domain"/>
    <property type="match status" value="1"/>
</dbReference>
<dbReference type="Pfam" id="PF13602">
    <property type="entry name" value="ADH_zinc_N_2"/>
    <property type="match status" value="1"/>
</dbReference>
<dbReference type="InterPro" id="IPR032821">
    <property type="entry name" value="PKS_assoc"/>
</dbReference>
<feature type="active site" description="Proton donor; for dehydratase activity" evidence="49">
    <location>
        <position position="1035"/>
    </location>
</feature>
<dbReference type="InterPro" id="IPR036736">
    <property type="entry name" value="ACP-like_sf"/>
</dbReference>
<comment type="catalytic activity">
    <reaction evidence="25">
        <text>dodecanoyl-[ACP] + malonyl-[ACP] + H(+) = 3-oxotetradecanoyl-[ACP] + holo-[ACP] + CO2</text>
        <dbReference type="Rhea" id="RHEA:41884"/>
        <dbReference type="Rhea" id="RHEA-COMP:9623"/>
        <dbReference type="Rhea" id="RHEA-COMP:9644"/>
        <dbReference type="Rhea" id="RHEA-COMP:9645"/>
        <dbReference type="Rhea" id="RHEA-COMP:9685"/>
        <dbReference type="ChEBI" id="CHEBI:15378"/>
        <dbReference type="ChEBI" id="CHEBI:16526"/>
        <dbReference type="ChEBI" id="CHEBI:64479"/>
        <dbReference type="ChEBI" id="CHEBI:65264"/>
        <dbReference type="ChEBI" id="CHEBI:78449"/>
        <dbReference type="ChEBI" id="CHEBI:78473"/>
    </reaction>
    <physiologicalReaction direction="left-to-right" evidence="25">
        <dbReference type="Rhea" id="RHEA:41885"/>
    </physiologicalReaction>
</comment>
<evidence type="ECO:0000256" key="27">
    <source>
        <dbReference type="ARBA" id="ARBA00047897"/>
    </source>
</evidence>
<dbReference type="GO" id="GO:0004315">
    <property type="term" value="F:3-oxoacyl-[acyl-carrier-protein] synthase activity"/>
    <property type="evidence" value="ECO:0007669"/>
    <property type="project" value="UniProtKB-EC"/>
</dbReference>
<dbReference type="Gene3D" id="3.30.70.3290">
    <property type="match status" value="1"/>
</dbReference>
<dbReference type="GO" id="GO:0019171">
    <property type="term" value="F:(3R)-hydroxyacyl-[acyl-carrier-protein] dehydratase activity"/>
    <property type="evidence" value="ECO:0007669"/>
    <property type="project" value="UniProtKB-EC"/>
</dbReference>
<dbReference type="Pfam" id="PF00550">
    <property type="entry name" value="PP-binding"/>
    <property type="match status" value="1"/>
</dbReference>
<comment type="catalytic activity">
    <reaction evidence="42">
        <text>(2E)-tetradecenoyl-[ACP] + NADPH + H(+) = tetradecanoyl-[ACP] + NADP(+)</text>
        <dbReference type="Rhea" id="RHEA:41896"/>
        <dbReference type="Rhea" id="RHEA-COMP:9647"/>
        <dbReference type="Rhea" id="RHEA-COMP:9648"/>
        <dbReference type="ChEBI" id="CHEBI:15378"/>
        <dbReference type="ChEBI" id="CHEBI:57783"/>
        <dbReference type="ChEBI" id="CHEBI:58349"/>
        <dbReference type="ChEBI" id="CHEBI:78475"/>
        <dbReference type="ChEBI" id="CHEBI:78477"/>
    </reaction>
    <physiologicalReaction direction="left-to-right" evidence="42">
        <dbReference type="Rhea" id="RHEA:41897"/>
    </physiologicalReaction>
</comment>
<dbReference type="Gene3D" id="3.90.180.10">
    <property type="entry name" value="Medium-chain alcohol dehydrogenases, catalytic domain"/>
    <property type="match status" value="1"/>
</dbReference>
<evidence type="ECO:0000256" key="31">
    <source>
        <dbReference type="ARBA" id="ARBA00048281"/>
    </source>
</evidence>
<dbReference type="Pfam" id="PF16197">
    <property type="entry name" value="KAsynt_C_assoc"/>
    <property type="match status" value="1"/>
</dbReference>
<evidence type="ECO:0000256" key="14">
    <source>
        <dbReference type="ARBA" id="ARBA00023398"/>
    </source>
</evidence>
<dbReference type="Pfam" id="PF02801">
    <property type="entry name" value="Ketoacyl-synt_C"/>
    <property type="match status" value="1"/>
</dbReference>
<comment type="catalytic activity">
    <reaction evidence="41">
        <text>decanoyl-[ACP] + malonyl-[ACP] + H(+) = 3-oxododecanoyl-[ACP] + holo-[ACP] + CO2</text>
        <dbReference type="Rhea" id="RHEA:41868"/>
        <dbReference type="Rhea" id="RHEA-COMP:9623"/>
        <dbReference type="Rhea" id="RHEA-COMP:9640"/>
        <dbReference type="Rhea" id="RHEA-COMP:9641"/>
        <dbReference type="Rhea" id="RHEA-COMP:9685"/>
        <dbReference type="ChEBI" id="CHEBI:15378"/>
        <dbReference type="ChEBI" id="CHEBI:16526"/>
        <dbReference type="ChEBI" id="CHEBI:64479"/>
        <dbReference type="ChEBI" id="CHEBI:78449"/>
        <dbReference type="ChEBI" id="CHEBI:78468"/>
        <dbReference type="ChEBI" id="CHEBI:78469"/>
    </reaction>
    <physiologicalReaction direction="left-to-right" evidence="41">
        <dbReference type="Rhea" id="RHEA:41869"/>
    </physiologicalReaction>
</comment>
<sequence>MDFKKTKLLDIEPGEEIVISGIAGRFPESDNIKHLQENLFNRVDLGSNDNRRWNHVHPEIPQRTGKINNMEKFDAEYFDIPFNKVPLIDPMGRMLLEHTYEAIVDAGVNPKDLHGTKTGVFIGVCFSESEGNWFYEKHQVSGPAIHGCSKAMLANRISHWLGITGPSYAIDTACSSSLFAMEHAYRSMRSGECDAAIVGGANLCLHPNLALLFTRLGVLSPNGICRSFDDNANGYMRSETIGIVYLQKAKKAKRIYATVVYAKTNCDGYKEQGITFPSSEMQGALLQEFYDECGISPSCLTFMEAHGTGTKVGDPEEINALEKVFCKDRQTPLLIGSVKSNLGHSEAAAGLCQIAKVIIAMQTSLIPPNINFTQARKGVKAFEEGKIRVVNVPTPWKPGFVGVNSFGFGGANCHILLQSNLKEKVNGGVPNDDLPRLVVVSGRTEQAVESLLNEIENQPIDVEYIRLLHDLYADNIQGHPYRGYAIIESKSSIKAIKEIQHYLGKRKPICFVFSGIGSQWPGMGQALLRFSVFYKTVEKCDTILRTRGMRVIDVLTSKNEAIFNSILNSLVGITVMQIGLIELLKSVNVVPDYVVGYSIGELCCGYVTGNFTMEQVLLSSYYIGLALSETKIVPGAIADIGISYENAKNICPPNIDVICKNSPNTSFISGPSKSVKAFITKLQVNNIFTKEINCSNIPLHSRHLASAKATILSYLNRIIPHTMTHNQMWHSLFRGIEMSCAEYFTNNLLDPVLFTETARLIPKNAITVEIAPNEILQSVMKELLDTTNITLLQCNNENNVKVFLQGLGKIYNNGLQPQLPNLYPTVQFPVSRGTPMISPSIKWNHFKDWYVMCFKTQKKITSGERIVNITLKDETFEYISGHVIDGRNLMPATGYLLLVWDTISMLRGQWLNEIPIVFENVKFLRATHIPKQGDLDLTLMVQEGTGNFEIIEGGNAVVVGKARIPSDPAKERVQLLQEDCEEEDEEEVMKTKDIYKELKLRGYQYANLFRGLKSSSTTGKRGHIAWTNNWVTFMDNMLQIKILGIDMRNLYVPTEIQKLVIDTELHAQYIRNITAEEKHLPVRVYKYLDTIVSGGIEIRGLKATSIFRRKPTESPVLEKYTFVAHRDRAEVSLQEGIILSTHLALEYHQVTKVNIIELIEHGDEITIEELASPLFLEVLDNLPLIKPNLSLITRTDCLNSITLPPKITVSQSMKLSKDDNAILVAGFNLLTNAKSETLKEILSALRDGGFILTRGQPLTRNDLIYAKKHYLEVVLEKRTIKEHIVLLKKRGKSMRKTQIIYVNNYEFSWLEQLTSILNVENNTSRIILVGQKELECGLLGLVNCLRREPGGELIRGMFIQDEIAPAFSLDEPLYAEQLEIDLITNVLRPGKIWGSYRHLPLTPLAPKLSYHALVNQMIRGDLNSLRCIEGPIISDYKQEDLVRIIYASINFKDVMLATAKIVIDEYMSRGRLEECLIGLEYVGINSAGRRVMGIAENRCITNMRIADKDLCWYVPDQWTLEDAATVPCAYSTCYYGLYVKTKMNKGDKILIHSGTGAVGQAAIHLALHEGCEVFTTVGTSEKRQFIRKTFPSIPEDHIGNSRDTSFEQMIFRQTKGRGVDIVLNSLAEEKLQASIRCLARGGRFLEIGKFDLIANNMLDLSVFSKGIKFYSVMLDNYFSATKKQKMVLNEIVAKGLSNGAIKPISRKIFQRDEIESAFRYMAAGKHIGKIIIKIHKEDESINSPILALPRYYCKANKTYVIFGGLGGFGLELADWLVIRGAENLVLISRTGIRNGYQQMKIELWKSYGVKVSIISNVDASDVDDCERILRTAEKLAPVDAIFNLAVVLNDKICQNHTVKTFQEPFKAKAWATRNLDQLSRKICLQLRHFVVFSSVSCGRGNAGQSNYGMANSVMERICERRVQEGLHGLAIQWGAVGDVGLVADMQDSDKEMVIGGTLQQKIVSCIERLEEFLLQQHPVVASMVVAEKRSDAFGASNIVETVANIMGLKDLNNVARHTPLPELGMDSMMAVEIKQTLEREFDVFLTAQNIRYLNFAKLIEMFDRDTLKDKSGRDENDLTGIKLFVRLIGDDHLIPDVCIDLPTKENEARSEIFLLPGIEGCGNIFDSLVQLIDAPATCLQHGTYNIGMGCTSINEIADCLLQNILSKKKLSRDFVIVGYSMGSLIAIELMRKLEGMDLQGRLVLIDGAPEQIKAMANQFLPFTTIVELQNNVLLSIMDTIQPALSGKLLLELNRCTNWDEKLDTFITYVPPSYTQLSVGNNKSVCTTIYKRLIAVHEYDVTQSPKLKSPIILLKPTIQSLFFSQEDYGLHKITKGNVEVYYIEGNHLTMMDSDKIVAAINGEHIKSDKKLKLDIIDDNKISLVNGIYTRS</sequence>
<dbReference type="InterPro" id="IPR050091">
    <property type="entry name" value="PKS_NRPS_Biosynth_Enz"/>
</dbReference>
<dbReference type="GO" id="GO:0004313">
    <property type="term" value="F:[acyl-carrier-protein] S-acetyltransferase activity"/>
    <property type="evidence" value="ECO:0007669"/>
    <property type="project" value="UniProtKB-EC"/>
</dbReference>
<evidence type="ECO:0000256" key="1">
    <source>
        <dbReference type="ARBA" id="ARBA00005189"/>
    </source>
</evidence>